<reference evidence="3" key="2">
    <citation type="journal article" date="2014" name="ISME J.">
        <title>Microbial stratification in low pH oxic and suboxic macroscopic growths along an acid mine drainage.</title>
        <authorList>
            <person name="Mendez-Garcia C."/>
            <person name="Mesa V."/>
            <person name="Sprenger R.R."/>
            <person name="Richter M."/>
            <person name="Diez M.S."/>
            <person name="Solano J."/>
            <person name="Bargiela R."/>
            <person name="Golyshina O.V."/>
            <person name="Manteca A."/>
            <person name="Ramos J.L."/>
            <person name="Gallego J.R."/>
            <person name="Llorente I."/>
            <person name="Martins Dos Santos V.A."/>
            <person name="Jensen O.N."/>
            <person name="Pelaez A.I."/>
            <person name="Sanchez J."/>
            <person name="Ferrer M."/>
        </authorList>
    </citation>
    <scope>NUCLEOTIDE SEQUENCE</scope>
</reference>
<keyword evidence="3" id="KW-0808">Transferase</keyword>
<dbReference type="Pfam" id="PF03833">
    <property type="entry name" value="PolC_DP2_N"/>
    <property type="match status" value="1"/>
</dbReference>
<reference evidence="3" key="1">
    <citation type="submission" date="2013-08" db="EMBL/GenBank/DDBJ databases">
        <authorList>
            <person name="Mendez C."/>
            <person name="Richter M."/>
            <person name="Ferrer M."/>
            <person name="Sanchez J."/>
        </authorList>
    </citation>
    <scope>NUCLEOTIDE SEQUENCE</scope>
</reference>
<dbReference type="GO" id="GO:0003887">
    <property type="term" value="F:DNA-directed DNA polymerase activity"/>
    <property type="evidence" value="ECO:0007669"/>
    <property type="project" value="UniProtKB-EC"/>
</dbReference>
<dbReference type="GO" id="GO:0003677">
    <property type="term" value="F:DNA binding"/>
    <property type="evidence" value="ECO:0007669"/>
    <property type="project" value="InterPro"/>
</dbReference>
<feature type="non-terminal residue" evidence="3">
    <location>
        <position position="185"/>
    </location>
</feature>
<protein>
    <submittedName>
        <fullName evidence="3">Protein containing DNA polymerase II large subunit DP2</fullName>
        <ecNumber evidence="3">2.7.7.7</ecNumber>
    </submittedName>
</protein>
<comment type="caution">
    <text evidence="3">The sequence shown here is derived from an EMBL/GenBank/DDBJ whole genome shotgun (WGS) entry which is preliminary data.</text>
</comment>
<feature type="non-terminal residue" evidence="3">
    <location>
        <position position="1"/>
    </location>
</feature>
<dbReference type="PANTHER" id="PTHR42210:SF1">
    <property type="entry name" value="DNA POLYMERASE II LARGE SUBUNIT"/>
    <property type="match status" value="1"/>
</dbReference>
<dbReference type="PANTHER" id="PTHR42210">
    <property type="entry name" value="DNA POLYMERASE II LARGE SUBUNIT"/>
    <property type="match status" value="1"/>
</dbReference>
<dbReference type="GO" id="GO:0006260">
    <property type="term" value="P:DNA replication"/>
    <property type="evidence" value="ECO:0007669"/>
    <property type="project" value="InterPro"/>
</dbReference>
<keyword evidence="1" id="KW-0175">Coiled coil</keyword>
<feature type="coiled-coil region" evidence="1">
    <location>
        <begin position="57"/>
        <end position="84"/>
    </location>
</feature>
<evidence type="ECO:0000313" key="3">
    <source>
        <dbReference type="EMBL" id="EQD67511.1"/>
    </source>
</evidence>
<organism evidence="3">
    <name type="scientific">mine drainage metagenome</name>
    <dbReference type="NCBI Taxonomy" id="410659"/>
    <lineage>
        <taxon>unclassified sequences</taxon>
        <taxon>metagenomes</taxon>
        <taxon>ecological metagenomes</taxon>
    </lineage>
</organism>
<gene>
    <name evidence="3" type="ORF">B1B_05910</name>
</gene>
<proteinExistence type="predicted"/>
<dbReference type="InterPro" id="IPR016033">
    <property type="entry name" value="PolC_DP2_N"/>
</dbReference>
<name>T1B3R0_9ZZZZ</name>
<accession>T1B3R0</accession>
<evidence type="ECO:0000259" key="2">
    <source>
        <dbReference type="Pfam" id="PF03833"/>
    </source>
</evidence>
<feature type="domain" description="DNA polymerase II large subunit DP2 N-terminal" evidence="2">
    <location>
        <begin position="1"/>
        <end position="171"/>
    </location>
</feature>
<sequence>VAPTEGVQGAELHLNYDGSDYLSVLYAGPIRGAGGTSTALSVALADMARKMLGIGRYEAQQGEIERALEEIEIYNARAARLQYMPEEEDIRTILASCPVCIDGLPTEEFEVNIHRDVKRLDKNGKQETITNRIRGGICLVICEGIAQKARSVMKHTRNAGLDWGWLNNIIKVEKGSGKSEVKDAV</sequence>
<dbReference type="EMBL" id="AUZY01003750">
    <property type="protein sequence ID" value="EQD67511.1"/>
    <property type="molecule type" value="Genomic_DNA"/>
</dbReference>
<dbReference type="AlphaFoldDB" id="T1B3R0"/>
<keyword evidence="3" id="KW-0548">Nucleotidyltransferase</keyword>
<dbReference type="EC" id="2.7.7.7" evidence="3"/>
<evidence type="ECO:0000256" key="1">
    <source>
        <dbReference type="SAM" id="Coils"/>
    </source>
</evidence>
<dbReference type="InterPro" id="IPR004475">
    <property type="entry name" value="PolC_DP2"/>
</dbReference>